<dbReference type="EMBL" id="JADBJN010000002">
    <property type="protein sequence ID" value="KAG5679226.1"/>
    <property type="molecule type" value="Genomic_DNA"/>
</dbReference>
<keyword evidence="3" id="KW-0175">Coiled coil</keyword>
<protein>
    <recommendedName>
        <fullName evidence="9">Phosphatidylinositol 3-kinase regulatory subunit alpha-like protein</fullName>
    </recommendedName>
</protein>
<keyword evidence="8" id="KW-1185">Reference proteome</keyword>
<organism evidence="7 8">
    <name type="scientific">Polypedilum vanderplanki</name>
    <name type="common">Sleeping chironomid midge</name>
    <dbReference type="NCBI Taxonomy" id="319348"/>
    <lineage>
        <taxon>Eukaryota</taxon>
        <taxon>Metazoa</taxon>
        <taxon>Ecdysozoa</taxon>
        <taxon>Arthropoda</taxon>
        <taxon>Hexapoda</taxon>
        <taxon>Insecta</taxon>
        <taxon>Pterygota</taxon>
        <taxon>Neoptera</taxon>
        <taxon>Endopterygota</taxon>
        <taxon>Diptera</taxon>
        <taxon>Nematocera</taxon>
        <taxon>Chironomoidea</taxon>
        <taxon>Chironomidae</taxon>
        <taxon>Chironominae</taxon>
        <taxon>Polypedilum</taxon>
        <taxon>Polypedilum</taxon>
    </lineage>
</organism>
<dbReference type="SMART" id="SM00324">
    <property type="entry name" value="RhoGAP"/>
    <property type="match status" value="1"/>
</dbReference>
<dbReference type="PRINTS" id="PR00401">
    <property type="entry name" value="SH2DOMAIN"/>
</dbReference>
<dbReference type="Proteomes" id="UP001107558">
    <property type="component" value="Chromosome 2"/>
</dbReference>
<gene>
    <name evidence="7" type="ORF">PVAND_008807</name>
</gene>
<dbReference type="PANTHER" id="PTHR10155:SF10">
    <property type="entry name" value="PI3K21B, ISOFORM B"/>
    <property type="match status" value="1"/>
</dbReference>
<dbReference type="GO" id="GO:0046935">
    <property type="term" value="F:1-phosphatidylinositol-3-kinase regulator activity"/>
    <property type="evidence" value="ECO:0007669"/>
    <property type="project" value="TreeGrafter"/>
</dbReference>
<keyword evidence="1 2" id="KW-0727">SH2 domain</keyword>
<dbReference type="SUPFAM" id="SSF55550">
    <property type="entry name" value="SH2 domain"/>
    <property type="match status" value="2"/>
</dbReference>
<dbReference type="CDD" id="cd09942">
    <property type="entry name" value="SH2_nSH2_p85_like"/>
    <property type="match status" value="1"/>
</dbReference>
<dbReference type="PROSITE" id="PS50238">
    <property type="entry name" value="RHOGAP"/>
    <property type="match status" value="1"/>
</dbReference>
<dbReference type="GO" id="GO:0008286">
    <property type="term" value="P:insulin receptor signaling pathway"/>
    <property type="evidence" value="ECO:0007669"/>
    <property type="project" value="TreeGrafter"/>
</dbReference>
<feature type="coiled-coil region" evidence="3">
    <location>
        <begin position="576"/>
        <end position="638"/>
    </location>
</feature>
<comment type="caution">
    <text evidence="7">The sequence shown here is derived from an EMBL/GenBank/DDBJ whole genome shotgun (WGS) entry which is preliminary data.</text>
</comment>
<dbReference type="AlphaFoldDB" id="A0A9J6CAZ4"/>
<feature type="domain" description="SH2" evidence="5">
    <location>
        <begin position="395"/>
        <end position="489"/>
    </location>
</feature>
<accession>A0A9J6CAZ4</accession>
<dbReference type="GO" id="GO:0046854">
    <property type="term" value="P:phosphatidylinositol phosphate biosynthetic process"/>
    <property type="evidence" value="ECO:0007669"/>
    <property type="project" value="TreeGrafter"/>
</dbReference>
<dbReference type="OrthoDB" id="3175255at2759"/>
<proteinExistence type="predicted"/>
<dbReference type="InterPro" id="IPR036860">
    <property type="entry name" value="SH2_dom_sf"/>
</dbReference>
<evidence type="ECO:0000256" key="4">
    <source>
        <dbReference type="SAM" id="MobiDB-lite"/>
    </source>
</evidence>
<dbReference type="InterPro" id="IPR008936">
    <property type="entry name" value="Rho_GTPase_activation_prot"/>
</dbReference>
<dbReference type="InterPro" id="IPR035022">
    <property type="entry name" value="PI3kinase_P85_nSH2"/>
</dbReference>
<dbReference type="FunFam" id="3.30.505.10:FF:000100">
    <property type="entry name" value="phosphatidylinositol 3-kinase regulatory subunit gamma"/>
    <property type="match status" value="1"/>
</dbReference>
<dbReference type="Pfam" id="PF00017">
    <property type="entry name" value="SH2"/>
    <property type="match status" value="2"/>
</dbReference>
<feature type="domain" description="SH2" evidence="5">
    <location>
        <begin position="676"/>
        <end position="770"/>
    </location>
</feature>
<dbReference type="InterPro" id="IPR000980">
    <property type="entry name" value="SH2"/>
</dbReference>
<evidence type="ECO:0000256" key="3">
    <source>
        <dbReference type="SAM" id="Coils"/>
    </source>
</evidence>
<dbReference type="Pfam" id="PF00620">
    <property type="entry name" value="RhoGAP"/>
    <property type="match status" value="1"/>
</dbReference>
<feature type="domain" description="Rho-GAP" evidence="6">
    <location>
        <begin position="36"/>
        <end position="242"/>
    </location>
</feature>
<dbReference type="CDD" id="cd00159">
    <property type="entry name" value="RhoGAP"/>
    <property type="match status" value="1"/>
</dbReference>
<reference evidence="7" key="1">
    <citation type="submission" date="2021-03" db="EMBL/GenBank/DDBJ databases">
        <title>Chromosome level genome of the anhydrobiotic midge Polypedilum vanderplanki.</title>
        <authorList>
            <person name="Yoshida Y."/>
            <person name="Kikawada T."/>
            <person name="Gusev O."/>
        </authorList>
    </citation>
    <scope>NUCLEOTIDE SEQUENCE</scope>
    <source>
        <strain evidence="7">NIAS01</strain>
        <tissue evidence="7">Whole body or cell culture</tissue>
    </source>
</reference>
<evidence type="ECO:0000259" key="6">
    <source>
        <dbReference type="PROSITE" id="PS50238"/>
    </source>
</evidence>
<evidence type="ECO:0000256" key="1">
    <source>
        <dbReference type="ARBA" id="ARBA00022999"/>
    </source>
</evidence>
<evidence type="ECO:0008006" key="9">
    <source>
        <dbReference type="Google" id="ProtNLM"/>
    </source>
</evidence>
<dbReference type="PANTHER" id="PTHR10155">
    <property type="entry name" value="PHOSPHATIDYLINOSITOL 3-KINASE REGULATORY SUBUNIT"/>
    <property type="match status" value="1"/>
</dbReference>
<dbReference type="SMART" id="SM00252">
    <property type="entry name" value="SH2"/>
    <property type="match status" value="2"/>
</dbReference>
<dbReference type="PROSITE" id="PS50001">
    <property type="entry name" value="SH2"/>
    <property type="match status" value="2"/>
</dbReference>
<feature type="compositionally biased region" description="Low complexity" evidence="4">
    <location>
        <begin position="8"/>
        <end position="28"/>
    </location>
</feature>
<dbReference type="InterPro" id="IPR032498">
    <property type="entry name" value="PI3K_P85_iSH2"/>
</dbReference>
<dbReference type="SUPFAM" id="SSF48350">
    <property type="entry name" value="GTPase activation domain, GAP"/>
    <property type="match status" value="1"/>
</dbReference>
<dbReference type="InterPro" id="IPR000198">
    <property type="entry name" value="RhoGAP_dom"/>
</dbReference>
<dbReference type="Gene3D" id="1.10.555.10">
    <property type="entry name" value="Rho GTPase activation protein"/>
    <property type="match status" value="1"/>
</dbReference>
<dbReference type="GO" id="GO:0005942">
    <property type="term" value="C:phosphatidylinositol 3-kinase complex"/>
    <property type="evidence" value="ECO:0007669"/>
    <property type="project" value="TreeGrafter"/>
</dbReference>
<dbReference type="PRINTS" id="PR00678">
    <property type="entry name" value="PI3KINASEP85"/>
</dbReference>
<sequence length="788" mass="90246">MAQIPTTSSSSSSSNANANNSGNNNNSSKTGGLFGVDLSSSFSNDHDAQVSEENETAPEIIILLTKEIERQASIQTNLDLYKLYRTKIPLENLIELREVLNTTHDQLKQIDLTKYEIQYLVSIMKRFLRELPNPVIPTEYYDRFINILKQYADKSVVHLMHLINSELPVHHRMTLKWIMRHLCRIVCMQFERGIQELPLPLVQCFCHIFLRPMWPDIVKIVYNTPEHIRIMEMLLLHGDWHIKLPDFVCAPALPPRKSSRIGVIKPSAIVSPQPHISASSHSFVPLPIKPSQQQQQQQQQIQPMHENFYTVTMMNPTALTNITNTAQIKQHQTNIPLKPSSQPKSTISSLPLASSTSSACASSVTSVSSSSTLSSASASCVGKSTDTMSLQDAEWYWGNISRDEVKKKLMDARDGTFLVRDAANVRGEYTLTLKKDGTDRVIKIFNNNGQYGFTKDSHFPSVVRLIEFHRTRSLVEYNPVLDVMLLYPVSRFSQDKEFEGFTENKDALVQKFVDVTTDIKNLYQSLEQLSDVYKKTESDIGFKRQAQDAFKEAEEMFKEQMQIQERYRKEAQPHELKKLDENSELLKHRLNALEDCKRNLETDLDHQRRQHQKLEMDINKLKLEINGLLRQEKRLKSIMMSHNIPEHLIKRIAEEGNLNPWINQDSVEHKYAESCWLFEKYTRQRAEQALQDAPTGTFLIRKSTVGAYALSIVANGVVNHCVIYKTEKGNYGFAEPYNIYKSLKELVLHYSTNSLEEHNESLQTTLLYPLNVYLQTRESSSSTMSGSG</sequence>
<dbReference type="Gene3D" id="3.30.505.10">
    <property type="entry name" value="SH2 domain"/>
    <property type="match status" value="2"/>
</dbReference>
<evidence type="ECO:0000313" key="8">
    <source>
        <dbReference type="Proteomes" id="UP001107558"/>
    </source>
</evidence>
<evidence type="ECO:0000313" key="7">
    <source>
        <dbReference type="EMBL" id="KAG5679226.1"/>
    </source>
</evidence>
<feature type="region of interest" description="Disordered" evidence="4">
    <location>
        <begin position="1"/>
        <end position="30"/>
    </location>
</feature>
<evidence type="ECO:0000256" key="2">
    <source>
        <dbReference type="PROSITE-ProRule" id="PRU00191"/>
    </source>
</evidence>
<dbReference type="FunFam" id="3.30.505.10:FF:000080">
    <property type="entry name" value="Pi3K21B, isoform C"/>
    <property type="match status" value="1"/>
</dbReference>
<name>A0A9J6CAZ4_POLVA</name>
<dbReference type="Gene3D" id="1.10.287.1490">
    <property type="match status" value="1"/>
</dbReference>
<dbReference type="Pfam" id="PF16454">
    <property type="entry name" value="PI3K_P85_iSH2"/>
    <property type="match status" value="1"/>
</dbReference>
<evidence type="ECO:0000259" key="5">
    <source>
        <dbReference type="PROSITE" id="PS50001"/>
    </source>
</evidence>